<keyword evidence="5" id="KW-1185">Reference proteome</keyword>
<dbReference type="EMBL" id="JAYGHG010000001">
    <property type="protein sequence ID" value="MEA5580005.1"/>
    <property type="molecule type" value="Genomic_DNA"/>
</dbReference>
<name>A0ABU5UA18_9CYAN</name>
<proteinExistence type="inferred from homology"/>
<dbReference type="PRINTS" id="PR00081">
    <property type="entry name" value="GDHRDH"/>
</dbReference>
<dbReference type="PANTHER" id="PTHR24322:SF736">
    <property type="entry name" value="RETINOL DEHYDROGENASE 10"/>
    <property type="match status" value="1"/>
</dbReference>
<dbReference type="PANTHER" id="PTHR24322">
    <property type="entry name" value="PKSB"/>
    <property type="match status" value="1"/>
</dbReference>
<keyword evidence="2" id="KW-0560">Oxidoreductase</keyword>
<comment type="caution">
    <text evidence="4">The sequence shown here is derived from an EMBL/GenBank/DDBJ whole genome shotgun (WGS) entry which is preliminary data.</text>
</comment>
<dbReference type="PRINTS" id="PR00080">
    <property type="entry name" value="SDRFAMILY"/>
</dbReference>
<comment type="similarity">
    <text evidence="1 3">Belongs to the short-chain dehydrogenases/reductases (SDR) family.</text>
</comment>
<evidence type="ECO:0000256" key="2">
    <source>
        <dbReference type="ARBA" id="ARBA00023002"/>
    </source>
</evidence>
<accession>A0ABU5UA18</accession>
<protein>
    <submittedName>
        <fullName evidence="4">SDR family NAD(P)-dependent oxidoreductase</fullName>
    </submittedName>
</protein>
<dbReference type="Pfam" id="PF00106">
    <property type="entry name" value="adh_short"/>
    <property type="match status" value="1"/>
</dbReference>
<dbReference type="InterPro" id="IPR002347">
    <property type="entry name" value="SDR_fam"/>
</dbReference>
<evidence type="ECO:0000256" key="1">
    <source>
        <dbReference type="ARBA" id="ARBA00006484"/>
    </source>
</evidence>
<dbReference type="InterPro" id="IPR036291">
    <property type="entry name" value="NAD(P)-bd_dom_sf"/>
</dbReference>
<organism evidence="4 5">
    <name type="scientific">Nodularia harveyana UHCC-0300</name>
    <dbReference type="NCBI Taxonomy" id="2974287"/>
    <lineage>
        <taxon>Bacteria</taxon>
        <taxon>Bacillati</taxon>
        <taxon>Cyanobacteriota</taxon>
        <taxon>Cyanophyceae</taxon>
        <taxon>Nostocales</taxon>
        <taxon>Nodulariaceae</taxon>
        <taxon>Nodularia</taxon>
    </lineage>
</organism>
<gene>
    <name evidence="4" type="ORF">VB620_01460</name>
</gene>
<evidence type="ECO:0000256" key="3">
    <source>
        <dbReference type="RuleBase" id="RU000363"/>
    </source>
</evidence>
<evidence type="ECO:0000313" key="5">
    <source>
        <dbReference type="Proteomes" id="UP001302120"/>
    </source>
</evidence>
<dbReference type="RefSeq" id="WP_323194342.1">
    <property type="nucleotide sequence ID" value="NZ_JAYGHG010000001.1"/>
</dbReference>
<dbReference type="Gene3D" id="3.40.50.720">
    <property type="entry name" value="NAD(P)-binding Rossmann-like Domain"/>
    <property type="match status" value="1"/>
</dbReference>
<dbReference type="Proteomes" id="UP001302120">
    <property type="component" value="Unassembled WGS sequence"/>
</dbReference>
<evidence type="ECO:0000313" key="4">
    <source>
        <dbReference type="EMBL" id="MEA5580005.1"/>
    </source>
</evidence>
<sequence>MTQLDKAVVLITGASGGFGQELTRQLLEAGSRLILTDLDETVLRERVQAIQNQVSTGDVLACFAVDISTREGCEILYNQVKALNIPIDILINNAGISVFAFMDTIPHEKWELLMQINLLAPIRLTTLFLNDMIARKQGHIVNISSLAGWWASPGLTHYATTKFGLRGFSEGLFHEVQDYNVKVSAVYPFFSRTPILECDKFGSLQKVNNDFLYKVATEPAQVIRATIRGIQRNKLHIFPDAIARYSHLLKRYFPQITNLINHIFVTRLKNGSGE</sequence>
<reference evidence="4 5" key="1">
    <citation type="submission" date="2023-12" db="EMBL/GenBank/DDBJ databases">
        <title>Baltic Sea Cyanobacteria.</title>
        <authorList>
            <person name="Delbaje E."/>
            <person name="Fewer D.P."/>
            <person name="Shishido T.K."/>
        </authorList>
    </citation>
    <scope>NUCLEOTIDE SEQUENCE [LARGE SCALE GENOMIC DNA]</scope>
    <source>
        <strain evidence="4 5">UHCC-0300</strain>
    </source>
</reference>
<dbReference type="SUPFAM" id="SSF51735">
    <property type="entry name" value="NAD(P)-binding Rossmann-fold domains"/>
    <property type="match status" value="1"/>
</dbReference>
<dbReference type="CDD" id="cd05233">
    <property type="entry name" value="SDR_c"/>
    <property type="match status" value="1"/>
</dbReference>